<gene>
    <name evidence="1" type="ORF">DW687_01105</name>
</gene>
<dbReference type="InterPro" id="IPR012349">
    <property type="entry name" value="Split_barrel_FMN-bd"/>
</dbReference>
<dbReference type="Pfam" id="PF12900">
    <property type="entry name" value="Pyridox_ox_2"/>
    <property type="match status" value="1"/>
</dbReference>
<reference evidence="1 2" key="1">
    <citation type="submission" date="2018-08" db="EMBL/GenBank/DDBJ databases">
        <title>A genome reference for cultivated species of the human gut microbiota.</title>
        <authorList>
            <person name="Zou Y."/>
            <person name="Xue W."/>
            <person name="Luo G."/>
        </authorList>
    </citation>
    <scope>NUCLEOTIDE SEQUENCE [LARGE SCALE GENOMIC DNA]</scope>
    <source>
        <strain evidence="1 2">AM25-6</strain>
    </source>
</reference>
<dbReference type="AlphaFoldDB" id="A0A3E3E070"/>
<dbReference type="InterPro" id="IPR024747">
    <property type="entry name" value="Pyridox_Oxase-rel"/>
</dbReference>
<comment type="caution">
    <text evidence="1">The sequence shown here is derived from an EMBL/GenBank/DDBJ whole genome shotgun (WGS) entry which is preliminary data.</text>
</comment>
<evidence type="ECO:0000313" key="2">
    <source>
        <dbReference type="Proteomes" id="UP000261212"/>
    </source>
</evidence>
<evidence type="ECO:0008006" key="3">
    <source>
        <dbReference type="Google" id="ProtNLM"/>
    </source>
</evidence>
<proteinExistence type="predicted"/>
<dbReference type="PANTHER" id="PTHR34071">
    <property type="entry name" value="5-NITROIMIDAZOLE ANTIBIOTICS RESISTANCE PROTEIN, NIMA-FAMILY-RELATED PROTEIN-RELATED"/>
    <property type="match status" value="1"/>
</dbReference>
<accession>A0A3E3E070</accession>
<name>A0A3E3E070_9FIRM</name>
<organism evidence="1 2">
    <name type="scientific">Anaerofustis stercorihominis</name>
    <dbReference type="NCBI Taxonomy" id="214853"/>
    <lineage>
        <taxon>Bacteria</taxon>
        <taxon>Bacillati</taxon>
        <taxon>Bacillota</taxon>
        <taxon>Clostridia</taxon>
        <taxon>Eubacteriales</taxon>
        <taxon>Eubacteriaceae</taxon>
        <taxon>Anaerofustis</taxon>
    </lineage>
</organism>
<dbReference type="Proteomes" id="UP000261212">
    <property type="component" value="Unassembled WGS sequence"/>
</dbReference>
<dbReference type="Gene3D" id="2.30.110.10">
    <property type="entry name" value="Electron Transport, Fmn-binding Protein, Chain A"/>
    <property type="match status" value="1"/>
</dbReference>
<dbReference type="RefSeq" id="WP_117531042.1">
    <property type="nucleotide sequence ID" value="NZ_JANFYI010000230.1"/>
</dbReference>
<evidence type="ECO:0000313" key="1">
    <source>
        <dbReference type="EMBL" id="RGD74951.1"/>
    </source>
</evidence>
<sequence length="164" mass="18718">MRRKDREMNKDFALSVLDKAPFVTLSMVNEDKPYSVPVSIVRDNNVLYFHCAFEGSKIDILNKNNNITLTAVSKCKPRPVDFTLEYESAVVNGKGALVTDEDEKIHALKLICERYALSNIENFDNAISRSLHRTNVIKINIEEIYGKRKKYGSDGKELKFGKDE</sequence>
<dbReference type="SUPFAM" id="SSF50475">
    <property type="entry name" value="FMN-binding split barrel"/>
    <property type="match status" value="1"/>
</dbReference>
<dbReference type="PANTHER" id="PTHR34071:SF2">
    <property type="entry name" value="FLAVIN-NUCLEOTIDE-BINDING PROTEIN"/>
    <property type="match status" value="1"/>
</dbReference>
<protein>
    <recommendedName>
        <fullName evidence="3">Pyridoxamine 5'-phosphate oxidase family protein</fullName>
    </recommendedName>
</protein>
<dbReference type="EMBL" id="QUSM01000002">
    <property type="protein sequence ID" value="RGD74951.1"/>
    <property type="molecule type" value="Genomic_DNA"/>
</dbReference>